<comment type="caution">
    <text evidence="1">The sequence shown here is derived from an EMBL/GenBank/DDBJ whole genome shotgun (WGS) entry which is preliminary data.</text>
</comment>
<gene>
    <name evidence="1" type="ORF">N5A56_015330</name>
</gene>
<sequence>MKKIFYSFAILSLLFTSCNPMEDIYEEIDTKTNLDAIVGDVTRTLSDEDYKTLELSFGNFSSIDDAKSMLPAFITDTYPALGVTYKSDGSINEASSAAITYKLYSPINFEAYTLTDADYTDFGATSLNTSGDFNAFLGAQFPSEPNGSVVDLTYNTLAPQIEYTLTDDDFDLVGNGQYDNFDIRSGRAEEEIETRRAKIETILLNNFPDAAVGQQYLVSYAIYDGSAGVLQMLLQLNASSEYVLINGYTLTDADFASVGNGQYNNFDTREGKDEETVEARRAKIETILLNNFPSSVSGDQYFVTYAVYNGTNTTLNMLLEFDGSGYLLVEATVISKTTRFTYTGSWAAPITFSRAEYAVMGQSYPNFSNEDEALYKIGIYLETLYQFAAADDFVAVQYDLYSGSLNTENVNYVFDGSVWNAIPTVIDTILKFGHDGTNWVPDNTIKYTLTNADYALVGNDRYNNFDVRTGKDEEKIEARLVKINTILKANFPSSEEGQKFSVTYAVYDGTNSTRTTNVIKVGADYVLQ</sequence>
<organism evidence="1 2">
    <name type="scientific">Polaribacter ponticola</name>
    <dbReference type="NCBI Taxonomy" id="2978475"/>
    <lineage>
        <taxon>Bacteria</taxon>
        <taxon>Pseudomonadati</taxon>
        <taxon>Bacteroidota</taxon>
        <taxon>Flavobacteriia</taxon>
        <taxon>Flavobacteriales</taxon>
        <taxon>Flavobacteriaceae</taxon>
    </lineage>
</organism>
<protein>
    <recommendedName>
        <fullName evidence="3">DUF5017 domain-containing protein</fullName>
    </recommendedName>
</protein>
<evidence type="ECO:0008006" key="3">
    <source>
        <dbReference type="Google" id="ProtNLM"/>
    </source>
</evidence>
<dbReference type="RefSeq" id="WP_265726565.1">
    <property type="nucleotide sequence ID" value="NZ_JAOSLC020000003.1"/>
</dbReference>
<dbReference type="PROSITE" id="PS51257">
    <property type="entry name" value="PROKAR_LIPOPROTEIN"/>
    <property type="match status" value="1"/>
</dbReference>
<reference evidence="1" key="1">
    <citation type="submission" date="2023-02" db="EMBL/GenBank/DDBJ databases">
        <title>Polaribacter ponticola sp. nov., isolated from seawater.</title>
        <authorList>
            <person name="Baek J.H."/>
            <person name="Kim J.M."/>
            <person name="Choi D.G."/>
            <person name="Jeon C.O."/>
        </authorList>
    </citation>
    <scope>NUCLEOTIDE SEQUENCE</scope>
    <source>
        <strain evidence="1">MSW5</strain>
    </source>
</reference>
<evidence type="ECO:0000313" key="1">
    <source>
        <dbReference type="EMBL" id="MDD7915702.1"/>
    </source>
</evidence>
<accession>A0ABT5SC45</accession>
<keyword evidence="2" id="KW-1185">Reference proteome</keyword>
<proteinExistence type="predicted"/>
<dbReference type="Proteomes" id="UP001151478">
    <property type="component" value="Unassembled WGS sequence"/>
</dbReference>
<name>A0ABT5SC45_9FLAO</name>
<dbReference type="EMBL" id="JAOSLC020000003">
    <property type="protein sequence ID" value="MDD7915702.1"/>
    <property type="molecule type" value="Genomic_DNA"/>
</dbReference>
<evidence type="ECO:0000313" key="2">
    <source>
        <dbReference type="Proteomes" id="UP001151478"/>
    </source>
</evidence>